<feature type="domain" description="MmgE/PrpD C-terminal" evidence="3">
    <location>
        <begin position="268"/>
        <end position="433"/>
    </location>
</feature>
<dbReference type="InterPro" id="IPR036148">
    <property type="entry name" value="MmgE/PrpD_sf"/>
</dbReference>
<dbReference type="OrthoDB" id="9795089at2"/>
<dbReference type="Gene3D" id="3.30.1330.120">
    <property type="entry name" value="2-methylcitrate dehydratase PrpD"/>
    <property type="match status" value="1"/>
</dbReference>
<organism evidence="4 5">
    <name type="scientific">Halomonas salipaludis</name>
    <dbReference type="NCBI Taxonomy" id="2032625"/>
    <lineage>
        <taxon>Bacteria</taxon>
        <taxon>Pseudomonadati</taxon>
        <taxon>Pseudomonadota</taxon>
        <taxon>Gammaproteobacteria</taxon>
        <taxon>Oceanospirillales</taxon>
        <taxon>Halomonadaceae</taxon>
        <taxon>Halomonas</taxon>
    </lineage>
</organism>
<comment type="similarity">
    <text evidence="1">Belongs to the PrpD family.</text>
</comment>
<name>A0A2A2ESX2_9GAMM</name>
<dbReference type="Proteomes" id="UP000217771">
    <property type="component" value="Unassembled WGS sequence"/>
</dbReference>
<dbReference type="Gene3D" id="1.10.4100.10">
    <property type="entry name" value="2-methylcitrate dehydratase PrpD"/>
    <property type="match status" value="1"/>
</dbReference>
<keyword evidence="5" id="KW-1185">Reference proteome</keyword>
<dbReference type="EMBL" id="NSKB01000006">
    <property type="protein sequence ID" value="PAU75574.1"/>
    <property type="molecule type" value="Genomic_DNA"/>
</dbReference>
<gene>
    <name evidence="4" type="ORF">CK498_16745</name>
</gene>
<dbReference type="InterPro" id="IPR045336">
    <property type="entry name" value="MmgE_PrpD_N"/>
</dbReference>
<evidence type="ECO:0000313" key="5">
    <source>
        <dbReference type="Proteomes" id="UP000217771"/>
    </source>
</evidence>
<dbReference type="Pfam" id="PF19305">
    <property type="entry name" value="MmgE_PrpD_C"/>
    <property type="match status" value="1"/>
</dbReference>
<dbReference type="InterPro" id="IPR042188">
    <property type="entry name" value="MmgE/PrpD_sf_2"/>
</dbReference>
<comment type="caution">
    <text evidence="4">The sequence shown here is derived from an EMBL/GenBank/DDBJ whole genome shotgun (WGS) entry which is preliminary data.</text>
</comment>
<dbReference type="PANTHER" id="PTHR16943:SF8">
    <property type="entry name" value="2-METHYLCITRATE DEHYDRATASE"/>
    <property type="match status" value="1"/>
</dbReference>
<evidence type="ECO:0000259" key="3">
    <source>
        <dbReference type="Pfam" id="PF19305"/>
    </source>
</evidence>
<dbReference type="Pfam" id="PF03972">
    <property type="entry name" value="MmgE_PrpD_N"/>
    <property type="match status" value="1"/>
</dbReference>
<dbReference type="PANTHER" id="PTHR16943">
    <property type="entry name" value="2-METHYLCITRATE DEHYDRATASE-RELATED"/>
    <property type="match status" value="1"/>
</dbReference>
<evidence type="ECO:0000313" key="4">
    <source>
        <dbReference type="EMBL" id="PAU75574.1"/>
    </source>
</evidence>
<accession>A0A2A2ESX2</accession>
<feature type="domain" description="MmgE/PrpD N-terminal" evidence="2">
    <location>
        <begin position="5"/>
        <end position="240"/>
    </location>
</feature>
<evidence type="ECO:0000259" key="2">
    <source>
        <dbReference type="Pfam" id="PF03972"/>
    </source>
</evidence>
<proteinExistence type="inferred from homology"/>
<reference evidence="4 5" key="1">
    <citation type="submission" date="2017-08" db="EMBL/GenBank/DDBJ databases">
        <title>Halomonas alkalisoli sp. nov., isolated from saline alkaline soil.</title>
        <authorList>
            <person name="Wang D."/>
            <person name="Zhang G."/>
        </authorList>
    </citation>
    <scope>NUCLEOTIDE SEQUENCE [LARGE SCALE GENOMIC DNA]</scope>
    <source>
        <strain evidence="4 5">WRN001</strain>
    </source>
</reference>
<protein>
    <submittedName>
        <fullName evidence="4">2-methylcitrate dehydratase</fullName>
    </submittedName>
</protein>
<evidence type="ECO:0000256" key="1">
    <source>
        <dbReference type="ARBA" id="ARBA00006174"/>
    </source>
</evidence>
<sequence>MLLQEIATRSRAITFEACPIEALETAKLAILDTIGVTLAGADADSTSTVLKASQRALADGPALLFGSHRRVDVYHAALINGTASHALDFDDCSNTLGGHPSAPIVPALWALAEERGASGADLLSAYIAGVEVETKIGRAVNFHHYEKGWHPTATLGTFGSAAACSHLLGLPIERTTHALSLAVSMSAGVKANFGTMTKPYHVGQSARNGLLAALLAEAGMTANPEALEHPQGFFAIYNGTENCVPGRILDTWAKPLDIVEPGIAFKRHPCCASTHPAVDAILQLRKEHGLLPEDVAHVRSWTHPRRLNHTNRPDPQTGLDGKFSVQYVIARALMHGIVSLEHFSDDAVNEAPVRDLLARIHAEPHPGAIWESTEHFFAEVAVTTHDGRYLKAKIDRPLGRDRHHPLPKGTLERKFLDCASRVLTPNNAEQLSEQLLQLDRVNDTRTLSQLIIDGSVA</sequence>
<dbReference type="InterPro" id="IPR005656">
    <property type="entry name" value="MmgE_PrpD"/>
</dbReference>
<dbReference type="GO" id="GO:0016829">
    <property type="term" value="F:lyase activity"/>
    <property type="evidence" value="ECO:0007669"/>
    <property type="project" value="InterPro"/>
</dbReference>
<dbReference type="RefSeq" id="WP_095622000.1">
    <property type="nucleotide sequence ID" value="NZ_NSKB01000006.1"/>
</dbReference>
<dbReference type="InterPro" id="IPR045337">
    <property type="entry name" value="MmgE_PrpD_C"/>
</dbReference>
<dbReference type="InterPro" id="IPR042183">
    <property type="entry name" value="MmgE/PrpD_sf_1"/>
</dbReference>
<dbReference type="SUPFAM" id="SSF103378">
    <property type="entry name" value="2-methylcitrate dehydratase PrpD"/>
    <property type="match status" value="1"/>
</dbReference>
<dbReference type="AlphaFoldDB" id="A0A2A2ESX2"/>